<feature type="domain" description="Outer membrane lipoprotein BamD-like" evidence="4">
    <location>
        <begin position="38"/>
        <end position="223"/>
    </location>
</feature>
<dbReference type="RefSeq" id="WP_313975354.1">
    <property type="nucleotide sequence ID" value="NZ_JASJOR010000001.1"/>
</dbReference>
<evidence type="ECO:0000256" key="2">
    <source>
        <dbReference type="ARBA" id="ARBA00023136"/>
    </source>
</evidence>
<keyword evidence="7" id="KW-1185">Reference proteome</keyword>
<accession>A0AAE3U408</accession>
<evidence type="ECO:0000313" key="7">
    <source>
        <dbReference type="Proteomes" id="UP001228581"/>
    </source>
</evidence>
<organism evidence="5 8">
    <name type="scientific">Xanthocytophaga flava</name>
    <dbReference type="NCBI Taxonomy" id="3048013"/>
    <lineage>
        <taxon>Bacteria</taxon>
        <taxon>Pseudomonadati</taxon>
        <taxon>Bacteroidota</taxon>
        <taxon>Cytophagia</taxon>
        <taxon>Cytophagales</taxon>
        <taxon>Rhodocytophagaceae</taxon>
        <taxon>Xanthocytophaga</taxon>
    </lineage>
</organism>
<dbReference type="NCBIfam" id="TIGR03302">
    <property type="entry name" value="OM_YfiO"/>
    <property type="match status" value="1"/>
</dbReference>
<evidence type="ECO:0000313" key="5">
    <source>
        <dbReference type="EMBL" id="MDJ1479294.1"/>
    </source>
</evidence>
<evidence type="ECO:0000259" key="4">
    <source>
        <dbReference type="Pfam" id="PF13525"/>
    </source>
</evidence>
<comment type="caution">
    <text evidence="5">The sequence shown here is derived from an EMBL/GenBank/DDBJ whole genome shotgun (WGS) entry which is preliminary data.</text>
</comment>
<dbReference type="Pfam" id="PF13174">
    <property type="entry name" value="TPR_6"/>
    <property type="match status" value="1"/>
</dbReference>
<dbReference type="InterPro" id="IPR039565">
    <property type="entry name" value="BamD-like"/>
</dbReference>
<keyword evidence="3" id="KW-0998">Cell outer membrane</keyword>
<evidence type="ECO:0000313" key="8">
    <source>
        <dbReference type="Proteomes" id="UP001241110"/>
    </source>
</evidence>
<protein>
    <submittedName>
        <fullName evidence="5">Outer membrane protein assembly factor BamD</fullName>
    </submittedName>
</protein>
<dbReference type="Pfam" id="PF13525">
    <property type="entry name" value="YfiO"/>
    <property type="match status" value="1"/>
</dbReference>
<keyword evidence="2" id="KW-0472">Membrane</keyword>
<dbReference type="SUPFAM" id="SSF48452">
    <property type="entry name" value="TPR-like"/>
    <property type="match status" value="1"/>
</dbReference>
<name>A0AAE3U408_9BACT</name>
<gene>
    <name evidence="5" type="primary">bamD</name>
    <name evidence="5" type="ORF">QNI16_02285</name>
    <name evidence="6" type="ORF">QNI19_06820</name>
</gene>
<evidence type="ECO:0000313" key="6">
    <source>
        <dbReference type="EMBL" id="MDJ1492638.1"/>
    </source>
</evidence>
<evidence type="ECO:0000256" key="1">
    <source>
        <dbReference type="ARBA" id="ARBA00022729"/>
    </source>
</evidence>
<dbReference type="InterPro" id="IPR011990">
    <property type="entry name" value="TPR-like_helical_dom_sf"/>
</dbReference>
<keyword evidence="1" id="KW-0732">Signal</keyword>
<dbReference type="AlphaFoldDB" id="A0AAE3U408"/>
<dbReference type="EMBL" id="JASJOS010000001">
    <property type="protein sequence ID" value="MDJ1479294.1"/>
    <property type="molecule type" value="Genomic_DNA"/>
</dbReference>
<dbReference type="InterPro" id="IPR017689">
    <property type="entry name" value="BamD"/>
</dbReference>
<dbReference type="PROSITE" id="PS51257">
    <property type="entry name" value="PROKAR_LIPOPROTEIN"/>
    <property type="match status" value="1"/>
</dbReference>
<sequence>MQKNWIILAIILLSLFTTGCSEFERLRKSNDLPKKVKAAFEYYDQKRYYRADILFEEVLPLIQGAPEAEKGTFYHAYCKYYLGDYVLSKYQFQKFYETYARSQFAEEAMYMSAVSLYADSPIYTLDQTNTIEAIGSLQNFINTYPNSKYVEESTNLINELRVKLEKKAFEAALLYSRTGNHKAALVAFNNFQRGYPDSDYNEEVAFRKVESAYLLAEQSIQSKQVERYQEAISSYESFLDRYPQSKFLRRAESYYEKSLNTVGEANKNLQTQKAQEQ</sequence>
<dbReference type="Proteomes" id="UP001241110">
    <property type="component" value="Unassembled WGS sequence"/>
</dbReference>
<dbReference type="EMBL" id="JASJOT010000003">
    <property type="protein sequence ID" value="MDJ1492638.1"/>
    <property type="molecule type" value="Genomic_DNA"/>
</dbReference>
<reference evidence="5 7" key="1">
    <citation type="submission" date="2023-05" db="EMBL/GenBank/DDBJ databases">
        <authorList>
            <person name="Zhang X."/>
        </authorList>
    </citation>
    <scope>NUCLEOTIDE SEQUENCE</scope>
    <source>
        <strain evidence="6 7">DM2B3-1</strain>
        <strain evidence="5">YF14B1</strain>
    </source>
</reference>
<proteinExistence type="predicted"/>
<dbReference type="InterPro" id="IPR019734">
    <property type="entry name" value="TPR_rpt"/>
</dbReference>
<evidence type="ECO:0000256" key="3">
    <source>
        <dbReference type="ARBA" id="ARBA00023237"/>
    </source>
</evidence>
<dbReference type="Gene3D" id="1.25.40.10">
    <property type="entry name" value="Tetratricopeptide repeat domain"/>
    <property type="match status" value="1"/>
</dbReference>
<dbReference type="Proteomes" id="UP001228581">
    <property type="component" value="Unassembled WGS sequence"/>
</dbReference>